<sequence length="100" mass="11267">MSGREGSKPVKVKIIETKYVQTDATQFKSVVQQLTGKDLVNVTESEGSRSLDKNKKTVERSTGGHDGREDVWPVQQDYEKMVVDASTSVTLDEFFKFLHD</sequence>
<evidence type="ECO:0000313" key="2">
    <source>
        <dbReference type="Proteomes" id="UP000827976"/>
    </source>
</evidence>
<gene>
    <name evidence="1" type="ORF">IHE45_04G064600</name>
</gene>
<comment type="caution">
    <text evidence="1">The sequence shown here is derived from an EMBL/GenBank/DDBJ whole genome shotgun (WGS) entry which is preliminary data.</text>
</comment>
<reference evidence="2" key="1">
    <citation type="journal article" date="2022" name="Nat. Commun.">
        <title>Chromosome evolution and the genetic basis of agronomically important traits in greater yam.</title>
        <authorList>
            <person name="Bredeson J.V."/>
            <person name="Lyons J.B."/>
            <person name="Oniyinde I.O."/>
            <person name="Okereke N.R."/>
            <person name="Kolade O."/>
            <person name="Nnabue I."/>
            <person name="Nwadili C.O."/>
            <person name="Hribova E."/>
            <person name="Parker M."/>
            <person name="Nwogha J."/>
            <person name="Shu S."/>
            <person name="Carlson J."/>
            <person name="Kariba R."/>
            <person name="Muthemba S."/>
            <person name="Knop K."/>
            <person name="Barton G.J."/>
            <person name="Sherwood A.V."/>
            <person name="Lopez-Montes A."/>
            <person name="Asiedu R."/>
            <person name="Jamnadass R."/>
            <person name="Muchugi A."/>
            <person name="Goodstein D."/>
            <person name="Egesi C.N."/>
            <person name="Featherston J."/>
            <person name="Asfaw A."/>
            <person name="Simpson G.G."/>
            <person name="Dolezel J."/>
            <person name="Hendre P.S."/>
            <person name="Van Deynze A."/>
            <person name="Kumar P.L."/>
            <person name="Obidiegwu J.E."/>
            <person name="Bhattacharjee R."/>
            <person name="Rokhsar D.S."/>
        </authorList>
    </citation>
    <scope>NUCLEOTIDE SEQUENCE [LARGE SCALE GENOMIC DNA]</scope>
    <source>
        <strain evidence="2">cv. TDa95/00328</strain>
    </source>
</reference>
<dbReference type="EMBL" id="CM037014">
    <property type="protein sequence ID" value="KAH7685829.1"/>
    <property type="molecule type" value="Genomic_DNA"/>
</dbReference>
<keyword evidence="2" id="KW-1185">Reference proteome</keyword>
<evidence type="ECO:0000313" key="1">
    <source>
        <dbReference type="EMBL" id="KAH7685829.1"/>
    </source>
</evidence>
<accession>A0ACB7WDI2</accession>
<protein>
    <submittedName>
        <fullName evidence="1">VQ domain-containing protein</fullName>
    </submittedName>
</protein>
<proteinExistence type="predicted"/>
<name>A0ACB7WDI2_DIOAL</name>
<dbReference type="Proteomes" id="UP000827976">
    <property type="component" value="Chromosome 4"/>
</dbReference>
<organism evidence="1 2">
    <name type="scientific">Dioscorea alata</name>
    <name type="common">Purple yam</name>
    <dbReference type="NCBI Taxonomy" id="55571"/>
    <lineage>
        <taxon>Eukaryota</taxon>
        <taxon>Viridiplantae</taxon>
        <taxon>Streptophyta</taxon>
        <taxon>Embryophyta</taxon>
        <taxon>Tracheophyta</taxon>
        <taxon>Spermatophyta</taxon>
        <taxon>Magnoliopsida</taxon>
        <taxon>Liliopsida</taxon>
        <taxon>Dioscoreales</taxon>
        <taxon>Dioscoreaceae</taxon>
        <taxon>Dioscorea</taxon>
    </lineage>
</organism>